<keyword evidence="1" id="KW-0808">Transferase</keyword>
<dbReference type="InterPro" id="IPR023213">
    <property type="entry name" value="CAT-like_dom_sf"/>
</dbReference>
<evidence type="ECO:0000256" key="1">
    <source>
        <dbReference type="ARBA" id="ARBA00022679"/>
    </source>
</evidence>
<comment type="caution">
    <text evidence="2">The sequence shown here is derived from an EMBL/GenBank/DDBJ whole genome shotgun (WGS) entry which is preliminary data.</text>
</comment>
<dbReference type="Gene3D" id="3.30.559.10">
    <property type="entry name" value="Chloramphenicol acetyltransferase-like domain"/>
    <property type="match status" value="2"/>
</dbReference>
<name>A0A9W8G7V3_9FUNG</name>
<protein>
    <submittedName>
        <fullName evidence="2">Uncharacterized protein</fullName>
    </submittedName>
</protein>
<dbReference type="PANTHER" id="PTHR31642">
    <property type="entry name" value="TRICHOTHECENE 3-O-ACETYLTRANSFERASE"/>
    <property type="match status" value="1"/>
</dbReference>
<dbReference type="GO" id="GO:0016747">
    <property type="term" value="F:acyltransferase activity, transferring groups other than amino-acyl groups"/>
    <property type="evidence" value="ECO:0007669"/>
    <property type="project" value="TreeGrafter"/>
</dbReference>
<organism evidence="2 3">
    <name type="scientific">Coemansia spiralis</name>
    <dbReference type="NCBI Taxonomy" id="417178"/>
    <lineage>
        <taxon>Eukaryota</taxon>
        <taxon>Fungi</taxon>
        <taxon>Fungi incertae sedis</taxon>
        <taxon>Zoopagomycota</taxon>
        <taxon>Kickxellomycotina</taxon>
        <taxon>Kickxellomycetes</taxon>
        <taxon>Kickxellales</taxon>
        <taxon>Kickxellaceae</taxon>
        <taxon>Coemansia</taxon>
    </lineage>
</organism>
<sequence length="501" mass="55975">MDSFVKSVKSQTFQLDGMDNSSALFPIPIYFWYENANQAAAGKSLHPDILEASFYKTLEEFPVLAGYLKADSNSRTYIDVDKDNLNMPEFKITQCDIHFQTLKDAKFDTTLFPGLFSDVYTVPSPPGMFGGSIKMAHFHIYRFKDNSGIGIFSGIAHFVLDGYGYYRFMKRWAEISVWMHDNTDSKKCNALSSHSFVHDRGVLMANKSNEIDALDKDTCHALATGGFVSKWLAWLSPNARGRIFRCLEFSSQVTSCYFHIPTQLIESLRMSVQEAAPANAQRYSTNDVLVALVTLVIAQCIRMDDLDPQNKLASTLNQILYNKILGESAEFMTLIAVNTRPRLKHLADITYTGNAIIGREIVTPLELLQMDPTPKVLATIASSTRQAVINTNERFANQYFGMLNKESDGYMRVSLSYLKKRQLAMISNVSRSDFHLLDFGAGIPALVRPPAHAFPGLVLILSAHPDIGGYELSFNVTDGVAKKLVQNKFWMSFVGSYVGAA</sequence>
<dbReference type="Pfam" id="PF02458">
    <property type="entry name" value="Transferase"/>
    <property type="match status" value="1"/>
</dbReference>
<accession>A0A9W8G7V3</accession>
<gene>
    <name evidence="2" type="ORF">GGI25_003005</name>
</gene>
<dbReference type="OrthoDB" id="1862401at2759"/>
<dbReference type="Proteomes" id="UP001151518">
    <property type="component" value="Unassembled WGS sequence"/>
</dbReference>
<dbReference type="AlphaFoldDB" id="A0A9W8G7V3"/>
<dbReference type="InterPro" id="IPR050317">
    <property type="entry name" value="Plant_Fungal_Acyltransferase"/>
</dbReference>
<proteinExistence type="predicted"/>
<dbReference type="EMBL" id="JANBTW010000030">
    <property type="protein sequence ID" value="KAJ2677615.1"/>
    <property type="molecule type" value="Genomic_DNA"/>
</dbReference>
<evidence type="ECO:0000313" key="2">
    <source>
        <dbReference type="EMBL" id="KAJ2677615.1"/>
    </source>
</evidence>
<dbReference type="GO" id="GO:0044550">
    <property type="term" value="P:secondary metabolite biosynthetic process"/>
    <property type="evidence" value="ECO:0007669"/>
    <property type="project" value="TreeGrafter"/>
</dbReference>
<evidence type="ECO:0000313" key="3">
    <source>
        <dbReference type="Proteomes" id="UP001151518"/>
    </source>
</evidence>
<dbReference type="PANTHER" id="PTHR31642:SF310">
    <property type="entry name" value="FATTY ALCOHOL:CAFFEOYL-COA ACYLTRANSFERASE"/>
    <property type="match status" value="1"/>
</dbReference>
<reference evidence="2" key="1">
    <citation type="submission" date="2022-07" db="EMBL/GenBank/DDBJ databases">
        <title>Phylogenomic reconstructions and comparative analyses of Kickxellomycotina fungi.</title>
        <authorList>
            <person name="Reynolds N.K."/>
            <person name="Stajich J.E."/>
            <person name="Barry K."/>
            <person name="Grigoriev I.V."/>
            <person name="Crous P."/>
            <person name="Smith M.E."/>
        </authorList>
    </citation>
    <scope>NUCLEOTIDE SEQUENCE</scope>
    <source>
        <strain evidence="2">NRRL 3115</strain>
    </source>
</reference>